<evidence type="ECO:0000256" key="3">
    <source>
        <dbReference type="SAM" id="SignalP"/>
    </source>
</evidence>
<evidence type="ECO:0000313" key="4">
    <source>
        <dbReference type="Proteomes" id="UP000492821"/>
    </source>
</evidence>
<feature type="compositionally biased region" description="Polar residues" evidence="1">
    <location>
        <begin position="239"/>
        <end position="259"/>
    </location>
</feature>
<keyword evidence="3" id="KW-0732">Signal</keyword>
<accession>A0A7E4WA63</accession>
<feature type="chain" id="PRO_5028922910" evidence="3">
    <location>
        <begin position="19"/>
        <end position="531"/>
    </location>
</feature>
<name>A0A7E4WA63_PANRE</name>
<dbReference type="WBParaSite" id="Pan_g8840.t1">
    <property type="protein sequence ID" value="Pan_g8840.t1"/>
    <property type="gene ID" value="Pan_g8840"/>
</dbReference>
<feature type="signal peptide" evidence="3">
    <location>
        <begin position="1"/>
        <end position="18"/>
    </location>
</feature>
<protein>
    <submittedName>
        <fullName evidence="5">RNA-directed RNA polymerase</fullName>
    </submittedName>
</protein>
<dbReference type="Proteomes" id="UP000492821">
    <property type="component" value="Unassembled WGS sequence"/>
</dbReference>
<feature type="region of interest" description="Disordered" evidence="1">
    <location>
        <begin position="206"/>
        <end position="313"/>
    </location>
</feature>
<keyword evidence="2" id="KW-0472">Membrane</keyword>
<feature type="transmembrane region" description="Helical" evidence="2">
    <location>
        <begin position="160"/>
        <end position="185"/>
    </location>
</feature>
<dbReference type="AlphaFoldDB" id="A0A7E4WA63"/>
<reference evidence="5" key="2">
    <citation type="submission" date="2020-10" db="UniProtKB">
        <authorList>
            <consortium name="WormBaseParasite"/>
        </authorList>
    </citation>
    <scope>IDENTIFICATION</scope>
</reference>
<reference evidence="4" key="1">
    <citation type="journal article" date="2013" name="Genetics">
        <title>The draft genome and transcriptome of Panagrellus redivivus are shaped by the harsh demands of a free-living lifestyle.</title>
        <authorList>
            <person name="Srinivasan J."/>
            <person name="Dillman A.R."/>
            <person name="Macchietto M.G."/>
            <person name="Heikkinen L."/>
            <person name="Lakso M."/>
            <person name="Fracchia K.M."/>
            <person name="Antoshechkin I."/>
            <person name="Mortazavi A."/>
            <person name="Wong G."/>
            <person name="Sternberg P.W."/>
        </authorList>
    </citation>
    <scope>NUCLEOTIDE SEQUENCE [LARGE SCALE GENOMIC DNA]</scope>
    <source>
        <strain evidence="4">MT8872</strain>
    </source>
</reference>
<keyword evidence="2" id="KW-0812">Transmembrane</keyword>
<evidence type="ECO:0000256" key="1">
    <source>
        <dbReference type="SAM" id="MobiDB-lite"/>
    </source>
</evidence>
<sequence length="531" mass="58779">MQLILLCLIFATLGLTFGEVILKQGQIEKVTFYGDELQVRVDNTRGKDGLVIICYGAKPEYAAEFCPQGFASTVFLFAGDPKVKTLALGRNGKVLRNSDLQNTLPLLFNKDGSLSVTIGKVPDTTTIVALSNAEIYVPTTMMMTTMNTTELAERISKASVIGISVGAGVAALVIVVIAVTIWLCWYCKNQNSKNSIPPPQAVVIRVPVTPGRGDPTSPITGDKTTSARSPMVEDGPALTPTSSEVIPSTPKSVLATSPSVEPLKPSAENDAEVNFDEPLKLPKQKSKALNVEKSQPETSPSKRSDPATPVLETANNDFRKVSYKKADDIKQYQLLSEDIISYGLRYGKFSRRSHFVLRRQFKCRPHIVSPMEKAILKSTPSAAVEAADVLVEHAKRELEILGFKPKLQFEQPPSLWKHLNEPETETSILYCMLIKLEPDFFIVKREGIHDNEVEVMPVAMVYAMILNRKLSRRFREKLVLLLRKRSLDVIQQAPRESLRNSAFPLHYLVLLHQKNPDGFIDGKSVHSRGVA</sequence>
<keyword evidence="4" id="KW-1185">Reference proteome</keyword>
<keyword evidence="2" id="KW-1133">Transmembrane helix</keyword>
<proteinExistence type="predicted"/>
<organism evidence="4 5">
    <name type="scientific">Panagrellus redivivus</name>
    <name type="common">Microworm</name>
    <dbReference type="NCBI Taxonomy" id="6233"/>
    <lineage>
        <taxon>Eukaryota</taxon>
        <taxon>Metazoa</taxon>
        <taxon>Ecdysozoa</taxon>
        <taxon>Nematoda</taxon>
        <taxon>Chromadorea</taxon>
        <taxon>Rhabditida</taxon>
        <taxon>Tylenchina</taxon>
        <taxon>Panagrolaimomorpha</taxon>
        <taxon>Panagrolaimoidea</taxon>
        <taxon>Panagrolaimidae</taxon>
        <taxon>Panagrellus</taxon>
    </lineage>
</organism>
<evidence type="ECO:0000313" key="5">
    <source>
        <dbReference type="WBParaSite" id="Pan_g8840.t1"/>
    </source>
</evidence>
<evidence type="ECO:0000256" key="2">
    <source>
        <dbReference type="SAM" id="Phobius"/>
    </source>
</evidence>
<feature type="compositionally biased region" description="Polar residues" evidence="1">
    <location>
        <begin position="217"/>
        <end position="228"/>
    </location>
</feature>